<proteinExistence type="inferred from homology"/>
<sequence>MVSHTGGPRVLEEVERHLGVERHLLAASWESLAQIGNGSSGTVSDVLRRHFEDRYRPTNGAHGLILGMGPGSTIVAVTGQWQEA</sequence>
<accession>A0A8J3J231</accession>
<keyword evidence="2" id="KW-0808">Transferase</keyword>
<organism evidence="5 6">
    <name type="scientific">Reticulibacter mediterranei</name>
    <dbReference type="NCBI Taxonomy" id="2778369"/>
    <lineage>
        <taxon>Bacteria</taxon>
        <taxon>Bacillati</taxon>
        <taxon>Chloroflexota</taxon>
        <taxon>Ktedonobacteria</taxon>
        <taxon>Ktedonobacterales</taxon>
        <taxon>Reticulibacteraceae</taxon>
        <taxon>Reticulibacter</taxon>
    </lineage>
</organism>
<comment type="similarity">
    <text evidence="1">Belongs to the thiolase-like superfamily. Chalcone/stilbene synthases family.</text>
</comment>
<dbReference type="GO" id="GO:0030639">
    <property type="term" value="P:polyketide biosynthetic process"/>
    <property type="evidence" value="ECO:0007669"/>
    <property type="project" value="TreeGrafter"/>
</dbReference>
<evidence type="ECO:0000256" key="1">
    <source>
        <dbReference type="ARBA" id="ARBA00005531"/>
    </source>
</evidence>
<evidence type="ECO:0000256" key="3">
    <source>
        <dbReference type="ARBA" id="ARBA00023315"/>
    </source>
</evidence>
<keyword evidence="6" id="KW-1185">Reference proteome</keyword>
<name>A0A8J3J231_9CHLR</name>
<evidence type="ECO:0000313" key="5">
    <source>
        <dbReference type="EMBL" id="GHP00891.1"/>
    </source>
</evidence>
<dbReference type="Gene3D" id="3.40.47.10">
    <property type="match status" value="1"/>
</dbReference>
<dbReference type="AlphaFoldDB" id="A0A8J3J231"/>
<evidence type="ECO:0000313" key="6">
    <source>
        <dbReference type="Proteomes" id="UP000597444"/>
    </source>
</evidence>
<keyword evidence="3" id="KW-0012">Acyltransferase</keyword>
<evidence type="ECO:0000256" key="2">
    <source>
        <dbReference type="ARBA" id="ARBA00022679"/>
    </source>
</evidence>
<dbReference type="Pfam" id="PF02797">
    <property type="entry name" value="Chal_sti_synt_C"/>
    <property type="match status" value="1"/>
</dbReference>
<protein>
    <recommendedName>
        <fullName evidence="4">Chalcone/stilbene synthase C-terminal domain-containing protein</fullName>
    </recommendedName>
</protein>
<dbReference type="EMBL" id="BNJK01000003">
    <property type="protein sequence ID" value="GHP00891.1"/>
    <property type="molecule type" value="Genomic_DNA"/>
</dbReference>
<evidence type="ECO:0000259" key="4">
    <source>
        <dbReference type="Pfam" id="PF02797"/>
    </source>
</evidence>
<dbReference type="PANTHER" id="PTHR11877">
    <property type="entry name" value="HYDROXYMETHYLGLUTARYL-COA SYNTHASE"/>
    <property type="match status" value="1"/>
</dbReference>
<dbReference type="InterPro" id="IPR011141">
    <property type="entry name" value="Polyketide_synthase_type-III"/>
</dbReference>
<dbReference type="Proteomes" id="UP000597444">
    <property type="component" value="Unassembled WGS sequence"/>
</dbReference>
<dbReference type="PANTHER" id="PTHR11877:SF99">
    <property type="entry name" value="1,3,6,8-TETRAHYDROXYNAPHTHALENE SYNTHASE"/>
    <property type="match status" value="1"/>
</dbReference>
<dbReference type="SUPFAM" id="SSF53901">
    <property type="entry name" value="Thiolase-like"/>
    <property type="match status" value="1"/>
</dbReference>
<gene>
    <name evidence="5" type="ORF">KSF_109380</name>
</gene>
<feature type="domain" description="Chalcone/stilbene synthase C-terminal" evidence="4">
    <location>
        <begin position="2"/>
        <end position="76"/>
    </location>
</feature>
<dbReference type="GO" id="GO:0016747">
    <property type="term" value="F:acyltransferase activity, transferring groups other than amino-acyl groups"/>
    <property type="evidence" value="ECO:0007669"/>
    <property type="project" value="InterPro"/>
</dbReference>
<dbReference type="InterPro" id="IPR012328">
    <property type="entry name" value="Chalcone/stilbene_synt_C"/>
</dbReference>
<comment type="caution">
    <text evidence="5">The sequence shown here is derived from an EMBL/GenBank/DDBJ whole genome shotgun (WGS) entry which is preliminary data.</text>
</comment>
<dbReference type="InterPro" id="IPR016039">
    <property type="entry name" value="Thiolase-like"/>
</dbReference>
<reference evidence="5" key="1">
    <citation type="submission" date="2020-10" db="EMBL/GenBank/DDBJ databases">
        <title>Taxonomic study of unclassified bacteria belonging to the class Ktedonobacteria.</title>
        <authorList>
            <person name="Yabe S."/>
            <person name="Wang C.M."/>
            <person name="Zheng Y."/>
            <person name="Sakai Y."/>
            <person name="Cavaletti L."/>
            <person name="Monciardini P."/>
            <person name="Donadio S."/>
        </authorList>
    </citation>
    <scope>NUCLEOTIDE SEQUENCE</scope>
    <source>
        <strain evidence="5">ID150040</strain>
    </source>
</reference>